<reference evidence="5" key="2">
    <citation type="submission" date="2021-01" db="UniProtKB">
        <authorList>
            <consortium name="EnsemblMetazoa"/>
        </authorList>
    </citation>
    <scope>IDENTIFICATION</scope>
</reference>
<reference evidence="6" key="1">
    <citation type="submission" date="2015-02" db="EMBL/GenBank/DDBJ databases">
        <title>Genome sequencing for Strongylocentrotus purpuratus.</title>
        <authorList>
            <person name="Murali S."/>
            <person name="Liu Y."/>
            <person name="Vee V."/>
            <person name="English A."/>
            <person name="Wang M."/>
            <person name="Skinner E."/>
            <person name="Han Y."/>
            <person name="Muzny D.M."/>
            <person name="Worley K.C."/>
            <person name="Gibbs R.A."/>
        </authorList>
    </citation>
    <scope>NUCLEOTIDE SEQUENCE</scope>
</reference>
<feature type="active site" description="Proton donor/acceptor" evidence="2">
    <location>
        <position position="87"/>
    </location>
</feature>
<dbReference type="SMART" id="SM00855">
    <property type="entry name" value="PGAM"/>
    <property type="match status" value="1"/>
</dbReference>
<dbReference type="CDD" id="cd07067">
    <property type="entry name" value="HP_PGM_like"/>
    <property type="match status" value="1"/>
</dbReference>
<dbReference type="Pfam" id="PF00300">
    <property type="entry name" value="His_Phos_1"/>
    <property type="match status" value="1"/>
</dbReference>
<dbReference type="GO" id="GO:0016787">
    <property type="term" value="F:hydrolase activity"/>
    <property type="evidence" value="ECO:0007669"/>
    <property type="project" value="UniProtKB-KW"/>
</dbReference>
<evidence type="ECO:0000256" key="3">
    <source>
        <dbReference type="PIRSR" id="PIRSR613078-2"/>
    </source>
</evidence>
<protein>
    <submittedName>
        <fullName evidence="5">Uncharacterized protein</fullName>
    </submittedName>
</protein>
<feature type="binding site" evidence="3">
    <location>
        <begin position="10"/>
        <end position="17"/>
    </location>
    <ligand>
        <name>substrate</name>
    </ligand>
</feature>
<dbReference type="AlphaFoldDB" id="A0A7M7P333"/>
<dbReference type="PANTHER" id="PTHR46517">
    <property type="entry name" value="FRUCTOSE-2,6-BISPHOSPHATASE TIGAR"/>
    <property type="match status" value="1"/>
</dbReference>
<dbReference type="EnsemblMetazoa" id="XM_030988589">
    <property type="protein sequence ID" value="XP_030844449"/>
    <property type="gene ID" value="LOC100890150"/>
</dbReference>
<dbReference type="RefSeq" id="XP_030844449.1">
    <property type="nucleotide sequence ID" value="XM_030988589.1"/>
</dbReference>
<dbReference type="InterPro" id="IPR051695">
    <property type="entry name" value="Phosphoglycerate_Mutase"/>
</dbReference>
<dbReference type="Gene3D" id="3.40.50.1240">
    <property type="entry name" value="Phosphoglycerate mutase-like"/>
    <property type="match status" value="1"/>
</dbReference>
<feature type="binding site" evidence="3">
    <location>
        <position position="60"/>
    </location>
    <ligand>
        <name>substrate</name>
    </ligand>
</feature>
<dbReference type="SUPFAM" id="SSF53254">
    <property type="entry name" value="Phosphoglycerate mutase-like"/>
    <property type="match status" value="1"/>
</dbReference>
<feature type="compositionally biased region" description="Basic and acidic residues" evidence="4">
    <location>
        <begin position="84"/>
        <end position="103"/>
    </location>
</feature>
<dbReference type="PANTHER" id="PTHR46517:SF1">
    <property type="entry name" value="FRUCTOSE-2,6-BISPHOSPHATASE TIGAR"/>
    <property type="match status" value="1"/>
</dbReference>
<keyword evidence="1" id="KW-0378">Hydrolase</keyword>
<keyword evidence="6" id="KW-1185">Reference proteome</keyword>
<evidence type="ECO:0000256" key="1">
    <source>
        <dbReference type="ARBA" id="ARBA00022801"/>
    </source>
</evidence>
<proteinExistence type="predicted"/>
<feature type="active site" description="Tele-phosphohistidine intermediate" evidence="2">
    <location>
        <position position="11"/>
    </location>
</feature>
<accession>A0A7M7P333</accession>
<feature type="region of interest" description="Disordered" evidence="4">
    <location>
        <begin position="84"/>
        <end position="111"/>
    </location>
</feature>
<dbReference type="Proteomes" id="UP000007110">
    <property type="component" value="Unassembled WGS sequence"/>
</dbReference>
<evidence type="ECO:0000256" key="4">
    <source>
        <dbReference type="SAM" id="MobiDB-lite"/>
    </source>
</evidence>
<name>A0A7M7P333_STRPU</name>
<evidence type="ECO:0000256" key="2">
    <source>
        <dbReference type="PIRSR" id="PIRSR613078-1"/>
    </source>
</evidence>
<evidence type="ECO:0000313" key="5">
    <source>
        <dbReference type="EnsemblMetazoa" id="XP_030844449"/>
    </source>
</evidence>
<dbReference type="GeneID" id="100890150"/>
<dbReference type="InterPro" id="IPR029033">
    <property type="entry name" value="His_PPase_superfam"/>
</dbReference>
<dbReference type="InterPro" id="IPR013078">
    <property type="entry name" value="His_Pase_superF_clade-1"/>
</dbReference>
<organism evidence="5 6">
    <name type="scientific">Strongylocentrotus purpuratus</name>
    <name type="common">Purple sea urchin</name>
    <dbReference type="NCBI Taxonomy" id="7668"/>
    <lineage>
        <taxon>Eukaryota</taxon>
        <taxon>Metazoa</taxon>
        <taxon>Echinodermata</taxon>
        <taxon>Eleutherozoa</taxon>
        <taxon>Echinozoa</taxon>
        <taxon>Echinoidea</taxon>
        <taxon>Euechinoidea</taxon>
        <taxon>Echinacea</taxon>
        <taxon>Camarodonta</taxon>
        <taxon>Echinidea</taxon>
        <taxon>Strongylocentrotidae</taxon>
        <taxon>Strongylocentrotus</taxon>
    </lineage>
</organism>
<sequence length="153" mass="17326">MGKFLLTFVRHGETEYNKKGLLQGQIDIPLNETGLKQADALGRYLAKERFDRVYSSDLSRCVQTTEGVIRNATVPRPNMVKDARLRERSFGEGEGLSREERASKGSFDPEGAETRKQCINHRTCLLGCLHVQSARNYVRTATLHSEANWLKNN</sequence>
<evidence type="ECO:0000313" key="6">
    <source>
        <dbReference type="Proteomes" id="UP000007110"/>
    </source>
</evidence>